<comment type="function">
    <text evidence="7">Required for the translocation of lipopolysaccharide (LPS) from the inner membrane to the outer membrane.</text>
</comment>
<name>A0ABY9TH15_9GAMM</name>
<evidence type="ECO:0000256" key="1">
    <source>
        <dbReference type="ARBA" id="ARBA00022475"/>
    </source>
</evidence>
<dbReference type="PANTHER" id="PTHR37481">
    <property type="entry name" value="LIPOPOLYSACCHARIDE EXPORT SYSTEM PROTEIN LPTC"/>
    <property type="match status" value="1"/>
</dbReference>
<dbReference type="InterPro" id="IPR052363">
    <property type="entry name" value="LPS_export_LptC"/>
</dbReference>
<evidence type="ECO:0000256" key="2">
    <source>
        <dbReference type="ARBA" id="ARBA00022519"/>
    </source>
</evidence>
<feature type="transmembrane region" description="Helical" evidence="6">
    <location>
        <begin position="7"/>
        <end position="24"/>
    </location>
</feature>
<reference evidence="9" key="1">
    <citation type="submission" date="2023-09" db="EMBL/GenBank/DDBJ databases">
        <authorList>
            <person name="Li S."/>
            <person name="Li X."/>
            <person name="Zhang C."/>
            <person name="Zhao Z."/>
        </authorList>
    </citation>
    <scope>NUCLEOTIDE SEQUENCE [LARGE SCALE GENOMIC DNA]</scope>
    <source>
        <strain evidence="9">SQ345</strain>
    </source>
</reference>
<comment type="function">
    <text evidence="6">Involved in the assembly of lipopolysaccharide (LPS). Required for the translocation of LPS from the inner membrane to the outer membrane. Facilitates the transfer of LPS from the inner membrane to the periplasmic protein LptA. Could be a docking site for LptA.</text>
</comment>
<comment type="subcellular location">
    <subcellularLocation>
        <location evidence="6">Cell inner membrane</location>
        <topology evidence="6">Single-pass membrane protein</topology>
    </subcellularLocation>
</comment>
<evidence type="ECO:0000256" key="3">
    <source>
        <dbReference type="ARBA" id="ARBA00022692"/>
    </source>
</evidence>
<dbReference type="NCBIfam" id="TIGR04409">
    <property type="entry name" value="LptC_YrbK"/>
    <property type="match status" value="1"/>
</dbReference>
<protein>
    <recommendedName>
        <fullName evidence="6 7">Lipopolysaccharide export system protein LptC</fullName>
    </recommendedName>
</protein>
<keyword evidence="5 6" id="KW-0472">Membrane</keyword>
<dbReference type="Pfam" id="PF06835">
    <property type="entry name" value="LptC"/>
    <property type="match status" value="1"/>
</dbReference>
<dbReference type="HAMAP" id="MF_01915">
    <property type="entry name" value="LPS_assembly_LptC"/>
    <property type="match status" value="1"/>
</dbReference>
<dbReference type="EMBL" id="CP134146">
    <property type="protein sequence ID" value="WNC68108.1"/>
    <property type="molecule type" value="Genomic_DNA"/>
</dbReference>
<evidence type="ECO:0000256" key="4">
    <source>
        <dbReference type="ARBA" id="ARBA00022989"/>
    </source>
</evidence>
<evidence type="ECO:0000313" key="9">
    <source>
        <dbReference type="Proteomes" id="UP001248581"/>
    </source>
</evidence>
<sequence length="188" mass="21360">MSRLHTISTIIFIIALSIYGYMQWQKSNEPIVQIVKPKDEPDFVATELSSNQYDSMGNLTHTIYADKMSHYMDNTETLFLAPKYTLYPTDGSAVWHLSANEGRLGEDNILLLNDRVRLLSEDKTSFISEIHGKSLNVDLTNNIITSEQTILLKGKDFTMYGSGLHVDINTTKMTLNEHVQTIYKKHAS</sequence>
<dbReference type="InterPro" id="IPR010664">
    <property type="entry name" value="LipoPS_assembly_LptC-rel"/>
</dbReference>
<evidence type="ECO:0000256" key="6">
    <source>
        <dbReference type="HAMAP-Rule" id="MF_01915"/>
    </source>
</evidence>
<keyword evidence="1 6" id="KW-1003">Cell membrane</keyword>
<dbReference type="PANTHER" id="PTHR37481:SF1">
    <property type="entry name" value="LIPOPOLYSACCHARIDE EXPORT SYSTEM PROTEIN LPTC"/>
    <property type="match status" value="1"/>
</dbReference>
<evidence type="ECO:0000313" key="8">
    <source>
        <dbReference type="EMBL" id="WNC68108.1"/>
    </source>
</evidence>
<keyword evidence="9" id="KW-1185">Reference proteome</keyword>
<dbReference type="RefSeq" id="WP_348387266.1">
    <property type="nucleotide sequence ID" value="NZ_CP134146.1"/>
</dbReference>
<evidence type="ECO:0000256" key="5">
    <source>
        <dbReference type="ARBA" id="ARBA00023136"/>
    </source>
</evidence>
<keyword evidence="3 6" id="KW-0812">Transmembrane</keyword>
<comment type="similarity">
    <text evidence="6 7">Belongs to the LptC family.</text>
</comment>
<keyword evidence="4 6" id="KW-1133">Transmembrane helix</keyword>
<proteinExistence type="inferred from homology"/>
<dbReference type="Proteomes" id="UP001248581">
    <property type="component" value="Chromosome"/>
</dbReference>
<evidence type="ECO:0000256" key="7">
    <source>
        <dbReference type="PIRNR" id="PIRNR028513"/>
    </source>
</evidence>
<gene>
    <name evidence="6 8" type="primary">lptC</name>
    <name evidence="8" type="ORF">RI845_16480</name>
</gene>
<comment type="subunit">
    <text evidence="6">Component of the lipopolysaccharide transport and assembly complex. Interacts with LptA and the LptBFG transporter complex.</text>
</comment>
<dbReference type="Gene3D" id="2.60.450.10">
    <property type="entry name" value="Lipopolysaccharide (LPS) transport protein A like domain"/>
    <property type="match status" value="1"/>
</dbReference>
<organism evidence="8 9">
    <name type="scientific">Thalassotalea nanhaiensis</name>
    <dbReference type="NCBI Taxonomy" id="3065648"/>
    <lineage>
        <taxon>Bacteria</taxon>
        <taxon>Pseudomonadati</taxon>
        <taxon>Pseudomonadota</taxon>
        <taxon>Gammaproteobacteria</taxon>
        <taxon>Alteromonadales</taxon>
        <taxon>Colwelliaceae</taxon>
        <taxon>Thalassotalea</taxon>
    </lineage>
</organism>
<dbReference type="InterPro" id="IPR026265">
    <property type="entry name" value="LptC"/>
</dbReference>
<accession>A0ABY9TH15</accession>
<keyword evidence="2 6" id="KW-0997">Cell inner membrane</keyword>
<dbReference type="PIRSF" id="PIRSF028513">
    <property type="entry name" value="LptC"/>
    <property type="match status" value="1"/>
</dbReference>